<dbReference type="EMBL" id="JAROAS010000036">
    <property type="protein sequence ID" value="MED4129479.1"/>
    <property type="molecule type" value="Genomic_DNA"/>
</dbReference>
<evidence type="ECO:0000313" key="1">
    <source>
        <dbReference type="EMBL" id="MED4129479.1"/>
    </source>
</evidence>
<evidence type="ECO:0008006" key="3">
    <source>
        <dbReference type="Google" id="ProtNLM"/>
    </source>
</evidence>
<dbReference type="Proteomes" id="UP001341820">
    <property type="component" value="Unassembled WGS sequence"/>
</dbReference>
<protein>
    <recommendedName>
        <fullName evidence="3">Phage protein</fullName>
    </recommendedName>
</protein>
<name>A0ABU6NMT0_9BACI</name>
<accession>A0ABU6NMT0</accession>
<gene>
    <name evidence="1" type="ORF">P5F74_15195</name>
</gene>
<proteinExistence type="predicted"/>
<reference evidence="1 2" key="1">
    <citation type="submission" date="2023-03" db="EMBL/GenBank/DDBJ databases">
        <title>Bacillus Genome Sequencing.</title>
        <authorList>
            <person name="Dunlap C."/>
        </authorList>
    </citation>
    <scope>NUCLEOTIDE SEQUENCE [LARGE SCALE GENOMIC DNA]</scope>
    <source>
        <strain evidence="1 2">B-4107</strain>
    </source>
</reference>
<evidence type="ECO:0000313" key="2">
    <source>
        <dbReference type="Proteomes" id="UP001341820"/>
    </source>
</evidence>
<sequence>MKFVGNHFEEIINDEYVTDKVTGEVEIPYHQLAKRYNDSKTDLVGLYVAGRYDTEPGLYSAKLYVAAKEKYMQRQASTFYKSLLIQYRHYETTLETGFTDYAAGDDLLDAKEAVQRMTSYNTELGVKAAAVLDKVAILNEGGLKRSEQEAIYAEVMDIIEGGDTDNDE</sequence>
<dbReference type="RefSeq" id="WP_328238138.1">
    <property type="nucleotide sequence ID" value="NZ_JAROAS010000036.1"/>
</dbReference>
<comment type="caution">
    <text evidence="1">The sequence shown here is derived from an EMBL/GenBank/DDBJ whole genome shotgun (WGS) entry which is preliminary data.</text>
</comment>
<keyword evidence="2" id="KW-1185">Reference proteome</keyword>
<organism evidence="1 2">
    <name type="scientific">Shouchella miscanthi</name>
    <dbReference type="NCBI Taxonomy" id="2598861"/>
    <lineage>
        <taxon>Bacteria</taxon>
        <taxon>Bacillati</taxon>
        <taxon>Bacillota</taxon>
        <taxon>Bacilli</taxon>
        <taxon>Bacillales</taxon>
        <taxon>Bacillaceae</taxon>
        <taxon>Shouchella</taxon>
    </lineage>
</organism>